<proteinExistence type="predicted"/>
<dbReference type="AlphaFoldDB" id="A0A2S7YBK7"/>
<evidence type="ECO:0000313" key="1">
    <source>
        <dbReference type="EMBL" id="PQK13404.1"/>
    </source>
</evidence>
<accession>A0A2S7YBK7</accession>
<reference evidence="1 2" key="1">
    <citation type="submission" date="2016-07" db="EMBL/GenBank/DDBJ databases">
        <title>Comparative genomics of the entomopathogenic fungus Beauveria bassiana.</title>
        <authorList>
            <person name="Valero Jimenez C.A."/>
            <person name="Zwaan B.J."/>
            <person name="Van Kan J.A."/>
            <person name="Takken W."/>
            <person name="Debets A.J."/>
            <person name="Schoustra S.E."/>
            <person name="Koenraadt C.J."/>
        </authorList>
    </citation>
    <scope>NUCLEOTIDE SEQUENCE [LARGE SCALE GENOMIC DNA]</scope>
    <source>
        <strain evidence="1 2">ARSEF 8028</strain>
    </source>
</reference>
<comment type="caution">
    <text evidence="1">The sequence shown here is derived from an EMBL/GenBank/DDBJ whole genome shotgun (WGS) entry which is preliminary data.</text>
</comment>
<evidence type="ECO:0000313" key="2">
    <source>
        <dbReference type="Proteomes" id="UP000237441"/>
    </source>
</evidence>
<gene>
    <name evidence="1" type="ORF">BB8028_0004g03350</name>
</gene>
<sequence>MAQAPQGVQARTVKTLPMIQESRLLGESGEVLFFSVWDGNGMTAWSTTANVICASAGEDRAPTLRRPVLISNLSRPRRRQHGLFGSFCIQRTTNKTTSLHFRASNFDLFCSSPPPPPPVLSRYSVPARAAEWE</sequence>
<name>A0A2S7YBK7_BEABA</name>
<dbReference type="Proteomes" id="UP000237441">
    <property type="component" value="Unassembled WGS sequence"/>
</dbReference>
<dbReference type="EMBL" id="JRHA01000004">
    <property type="protein sequence ID" value="PQK13404.1"/>
    <property type="molecule type" value="Genomic_DNA"/>
</dbReference>
<protein>
    <submittedName>
        <fullName evidence="1">Uncharacterized protein</fullName>
    </submittedName>
</protein>
<organism evidence="1 2">
    <name type="scientific">Beauveria bassiana</name>
    <name type="common">White muscardine disease fungus</name>
    <name type="synonym">Tritirachium shiotae</name>
    <dbReference type="NCBI Taxonomy" id="176275"/>
    <lineage>
        <taxon>Eukaryota</taxon>
        <taxon>Fungi</taxon>
        <taxon>Dikarya</taxon>
        <taxon>Ascomycota</taxon>
        <taxon>Pezizomycotina</taxon>
        <taxon>Sordariomycetes</taxon>
        <taxon>Hypocreomycetidae</taxon>
        <taxon>Hypocreales</taxon>
        <taxon>Cordycipitaceae</taxon>
        <taxon>Beauveria</taxon>
    </lineage>
</organism>